<proteinExistence type="predicted"/>
<comment type="subcellular location">
    <subcellularLocation>
        <location evidence="2">Endoplasmic reticulum</location>
    </subcellularLocation>
    <subcellularLocation>
        <location evidence="3">Membrane</location>
    </subcellularLocation>
    <subcellularLocation>
        <location evidence="1">Mitochondrion</location>
    </subcellularLocation>
</comment>
<evidence type="ECO:0000256" key="1">
    <source>
        <dbReference type="ARBA" id="ARBA00004173"/>
    </source>
</evidence>
<protein>
    <submittedName>
        <fullName evidence="7">Uncharacterized protein</fullName>
    </submittedName>
</protein>
<evidence type="ECO:0000256" key="5">
    <source>
        <dbReference type="ARBA" id="ARBA00023128"/>
    </source>
</evidence>
<evidence type="ECO:0000256" key="3">
    <source>
        <dbReference type="ARBA" id="ARBA00004370"/>
    </source>
</evidence>
<dbReference type="GO" id="GO:0005783">
    <property type="term" value="C:endoplasmic reticulum"/>
    <property type="evidence" value="ECO:0007669"/>
    <property type="project" value="UniProtKB-SubCell"/>
</dbReference>
<accession>A0AAN7HUB3</accession>
<evidence type="ECO:0000256" key="4">
    <source>
        <dbReference type="ARBA" id="ARBA00022824"/>
    </source>
</evidence>
<dbReference type="EMBL" id="MU857606">
    <property type="protein sequence ID" value="KAK4251418.1"/>
    <property type="molecule type" value="Genomic_DNA"/>
</dbReference>
<evidence type="ECO:0000256" key="6">
    <source>
        <dbReference type="ARBA" id="ARBA00023136"/>
    </source>
</evidence>
<dbReference type="GO" id="GO:0016020">
    <property type="term" value="C:membrane"/>
    <property type="evidence" value="ECO:0007669"/>
    <property type="project" value="UniProtKB-SubCell"/>
</dbReference>
<evidence type="ECO:0000256" key="2">
    <source>
        <dbReference type="ARBA" id="ARBA00004240"/>
    </source>
</evidence>
<evidence type="ECO:0000313" key="7">
    <source>
        <dbReference type="EMBL" id="KAK4251418.1"/>
    </source>
</evidence>
<dbReference type="GO" id="GO:0005739">
    <property type="term" value="C:mitochondrion"/>
    <property type="evidence" value="ECO:0007669"/>
    <property type="project" value="UniProtKB-SubCell"/>
</dbReference>
<name>A0AAN7HUB3_9PEZI</name>
<keyword evidence="6" id="KW-0472">Membrane</keyword>
<dbReference type="AlphaFoldDB" id="A0AAN7HUB3"/>
<keyword evidence="8" id="KW-1185">Reference proteome</keyword>
<dbReference type="InterPro" id="IPR052374">
    <property type="entry name" value="SERAC1"/>
</dbReference>
<reference evidence="7" key="1">
    <citation type="journal article" date="2023" name="Mol. Phylogenet. Evol.">
        <title>Genome-scale phylogeny and comparative genomics of the fungal order Sordariales.</title>
        <authorList>
            <person name="Hensen N."/>
            <person name="Bonometti L."/>
            <person name="Westerberg I."/>
            <person name="Brannstrom I.O."/>
            <person name="Guillou S."/>
            <person name="Cros-Aarteil S."/>
            <person name="Calhoun S."/>
            <person name="Haridas S."/>
            <person name="Kuo A."/>
            <person name="Mondo S."/>
            <person name="Pangilinan J."/>
            <person name="Riley R."/>
            <person name="LaButti K."/>
            <person name="Andreopoulos B."/>
            <person name="Lipzen A."/>
            <person name="Chen C."/>
            <person name="Yan M."/>
            <person name="Daum C."/>
            <person name="Ng V."/>
            <person name="Clum A."/>
            <person name="Steindorff A."/>
            <person name="Ohm R.A."/>
            <person name="Martin F."/>
            <person name="Silar P."/>
            <person name="Natvig D.O."/>
            <person name="Lalanne C."/>
            <person name="Gautier V."/>
            <person name="Ament-Velasquez S.L."/>
            <person name="Kruys A."/>
            <person name="Hutchinson M.I."/>
            <person name="Powell A.J."/>
            <person name="Barry K."/>
            <person name="Miller A.N."/>
            <person name="Grigoriev I.V."/>
            <person name="Debuchy R."/>
            <person name="Gladieux P."/>
            <person name="Hiltunen Thoren M."/>
            <person name="Johannesson H."/>
        </authorList>
    </citation>
    <scope>NUCLEOTIDE SEQUENCE</scope>
    <source>
        <strain evidence="7">CBS 359.72</strain>
    </source>
</reference>
<dbReference type="Proteomes" id="UP001303647">
    <property type="component" value="Unassembled WGS sequence"/>
</dbReference>
<sequence>MSLPKGPLGLTTLYVPNPKNASVPEADIVFVHGLNGGSFSTWSKGNDPDYYWPQKWLPTEEGLTNVRIHAFGYPAGVTRQSILNIPDFARSLLAAVHDAPSMNQGKQVNLHLEKSFRKKRGKGTTADRW</sequence>
<dbReference type="SUPFAM" id="SSF53474">
    <property type="entry name" value="alpha/beta-Hydrolases"/>
    <property type="match status" value="1"/>
</dbReference>
<keyword evidence="4" id="KW-0256">Endoplasmic reticulum</keyword>
<dbReference type="InterPro" id="IPR029058">
    <property type="entry name" value="AB_hydrolase_fold"/>
</dbReference>
<dbReference type="PANTHER" id="PTHR48182">
    <property type="entry name" value="PROTEIN SERAC1"/>
    <property type="match status" value="1"/>
</dbReference>
<keyword evidence="5" id="KW-0496">Mitochondrion</keyword>
<dbReference type="PANTHER" id="PTHR48182:SF2">
    <property type="entry name" value="PROTEIN SERAC1"/>
    <property type="match status" value="1"/>
</dbReference>
<reference evidence="7" key="2">
    <citation type="submission" date="2023-05" db="EMBL/GenBank/DDBJ databases">
        <authorList>
            <consortium name="Lawrence Berkeley National Laboratory"/>
            <person name="Steindorff A."/>
            <person name="Hensen N."/>
            <person name="Bonometti L."/>
            <person name="Westerberg I."/>
            <person name="Brannstrom I.O."/>
            <person name="Guillou S."/>
            <person name="Cros-Aarteil S."/>
            <person name="Calhoun S."/>
            <person name="Haridas S."/>
            <person name="Kuo A."/>
            <person name="Mondo S."/>
            <person name="Pangilinan J."/>
            <person name="Riley R."/>
            <person name="Labutti K."/>
            <person name="Andreopoulos B."/>
            <person name="Lipzen A."/>
            <person name="Chen C."/>
            <person name="Yanf M."/>
            <person name="Daum C."/>
            <person name="Ng V."/>
            <person name="Clum A."/>
            <person name="Ohm R."/>
            <person name="Martin F."/>
            <person name="Silar P."/>
            <person name="Natvig D."/>
            <person name="Lalanne C."/>
            <person name="Gautier V."/>
            <person name="Ament-Velasquez S.L."/>
            <person name="Kruys A."/>
            <person name="Hutchinson M.I."/>
            <person name="Powell A.J."/>
            <person name="Barry K."/>
            <person name="Miller A.N."/>
            <person name="Grigoriev I.V."/>
            <person name="Debuchy R."/>
            <person name="Gladieux P."/>
            <person name="Thoren M.H."/>
            <person name="Johannesson H."/>
        </authorList>
    </citation>
    <scope>NUCLEOTIDE SEQUENCE</scope>
    <source>
        <strain evidence="7">CBS 359.72</strain>
    </source>
</reference>
<comment type="caution">
    <text evidence="7">The sequence shown here is derived from an EMBL/GenBank/DDBJ whole genome shotgun (WGS) entry which is preliminary data.</text>
</comment>
<evidence type="ECO:0000313" key="8">
    <source>
        <dbReference type="Proteomes" id="UP001303647"/>
    </source>
</evidence>
<gene>
    <name evidence="7" type="ORF">C7999DRAFT_10844</name>
</gene>
<organism evidence="7 8">
    <name type="scientific">Corynascus novoguineensis</name>
    <dbReference type="NCBI Taxonomy" id="1126955"/>
    <lineage>
        <taxon>Eukaryota</taxon>
        <taxon>Fungi</taxon>
        <taxon>Dikarya</taxon>
        <taxon>Ascomycota</taxon>
        <taxon>Pezizomycotina</taxon>
        <taxon>Sordariomycetes</taxon>
        <taxon>Sordariomycetidae</taxon>
        <taxon>Sordariales</taxon>
        <taxon>Chaetomiaceae</taxon>
        <taxon>Corynascus</taxon>
    </lineage>
</organism>